<dbReference type="PANTHER" id="PTHR38106">
    <property type="entry name" value="RNA CHAPERONE PROQ"/>
    <property type="match status" value="1"/>
</dbReference>
<dbReference type="RefSeq" id="WP_179633665.1">
    <property type="nucleotide sequence ID" value="NZ_JACCFH010000001.1"/>
</dbReference>
<comment type="caution">
    <text evidence="6">The sequence shown here is derived from an EMBL/GenBank/DDBJ whole genome shotgun (WGS) entry which is preliminary data.</text>
</comment>
<dbReference type="EMBL" id="JACCFH010000001">
    <property type="protein sequence ID" value="NYG32822.1"/>
    <property type="molecule type" value="Genomic_DNA"/>
</dbReference>
<evidence type="ECO:0000313" key="7">
    <source>
        <dbReference type="Proteomes" id="UP000518288"/>
    </source>
</evidence>
<feature type="region of interest" description="Disordered" evidence="4">
    <location>
        <begin position="233"/>
        <end position="278"/>
    </location>
</feature>
<keyword evidence="2" id="KW-0694">RNA-binding</keyword>
<organism evidence="6 7">
    <name type="scientific">Sphaerotilus montanus</name>
    <dbReference type="NCBI Taxonomy" id="522889"/>
    <lineage>
        <taxon>Bacteria</taxon>
        <taxon>Pseudomonadati</taxon>
        <taxon>Pseudomonadota</taxon>
        <taxon>Betaproteobacteria</taxon>
        <taxon>Burkholderiales</taxon>
        <taxon>Sphaerotilaceae</taxon>
        <taxon>Sphaerotilus</taxon>
    </lineage>
</organism>
<keyword evidence="7" id="KW-1185">Reference proteome</keyword>
<dbReference type="Pfam" id="PF04352">
    <property type="entry name" value="ProQ"/>
    <property type="match status" value="1"/>
</dbReference>
<feature type="compositionally biased region" description="Basic and acidic residues" evidence="4">
    <location>
        <begin position="244"/>
        <end position="267"/>
    </location>
</feature>
<evidence type="ECO:0000256" key="1">
    <source>
        <dbReference type="ARBA" id="ARBA00022490"/>
    </source>
</evidence>
<name>A0A7Y9R0P8_9BURK</name>
<dbReference type="Gene3D" id="1.10.1710.10">
    <property type="entry name" value="ProQ/FinO domain"/>
    <property type="match status" value="1"/>
</dbReference>
<gene>
    <name evidence="6" type="ORF">BDD16_001808</name>
</gene>
<dbReference type="GO" id="GO:0010608">
    <property type="term" value="P:post-transcriptional regulation of gene expression"/>
    <property type="evidence" value="ECO:0007669"/>
    <property type="project" value="InterPro"/>
</dbReference>
<dbReference type="GO" id="GO:0005829">
    <property type="term" value="C:cytosol"/>
    <property type="evidence" value="ECO:0007669"/>
    <property type="project" value="TreeGrafter"/>
</dbReference>
<feature type="compositionally biased region" description="Basic and acidic residues" evidence="4">
    <location>
        <begin position="148"/>
        <end position="192"/>
    </location>
</feature>
<evidence type="ECO:0000256" key="3">
    <source>
        <dbReference type="ARBA" id="ARBA00023186"/>
    </source>
</evidence>
<feature type="region of interest" description="Disordered" evidence="4">
    <location>
        <begin position="148"/>
        <end position="193"/>
    </location>
</feature>
<dbReference type="SMART" id="SM00945">
    <property type="entry name" value="ProQ"/>
    <property type="match status" value="1"/>
</dbReference>
<dbReference type="GO" id="GO:0034057">
    <property type="term" value="F:RNA strand-exchange activity"/>
    <property type="evidence" value="ECO:0007669"/>
    <property type="project" value="InterPro"/>
</dbReference>
<keyword evidence="3" id="KW-0143">Chaperone</keyword>
<evidence type="ECO:0000256" key="4">
    <source>
        <dbReference type="SAM" id="MobiDB-lite"/>
    </source>
</evidence>
<reference evidence="6 7" key="1">
    <citation type="submission" date="2020-07" db="EMBL/GenBank/DDBJ databases">
        <title>Genomic Encyclopedia of Archaeal and Bacterial Type Strains, Phase II (KMG-II): from individual species to whole genera.</title>
        <authorList>
            <person name="Goeker M."/>
        </authorList>
    </citation>
    <scope>NUCLEOTIDE SEQUENCE [LARGE SCALE GENOMIC DNA]</scope>
    <source>
        <strain evidence="6 7">DSM 21226</strain>
    </source>
</reference>
<dbReference type="InterPro" id="IPR036442">
    <property type="entry name" value="ProQ/FinO_sf"/>
</dbReference>
<evidence type="ECO:0000256" key="2">
    <source>
        <dbReference type="ARBA" id="ARBA00022884"/>
    </source>
</evidence>
<evidence type="ECO:0000259" key="5">
    <source>
        <dbReference type="SMART" id="SM00945"/>
    </source>
</evidence>
<dbReference type="Proteomes" id="UP000518288">
    <property type="component" value="Unassembled WGS sequence"/>
</dbReference>
<dbReference type="InterPro" id="IPR023529">
    <property type="entry name" value="ProQ"/>
</dbReference>
<dbReference type="InterPro" id="IPR016103">
    <property type="entry name" value="ProQ/FinO"/>
</dbReference>
<sequence>MSTSDTPIVPEEAAQPVAESIAEPVADAAVEPAAEPVADAAVVEAAAVAKVPEMTPSECARQLKDRFPALFAGNVAKPLKLRIQADIKERAPGVFTKAVMSAFLRRHTGTTAYLIALTKAEHRFDLDGQPAGEITDEHRQVAQEELDRRRAVHQERRVKEAEAERANRDKARAEERAAQTQQREEQELQEQKRRNRAQLLRDFEKTTLTRANFCVLKGLPESDLDRVLEIARKEAAEAPAPQADRPHAPRGDRRDQRPAGPRRDGDRPAPGQGRPPRR</sequence>
<dbReference type="AlphaFoldDB" id="A0A7Y9R0P8"/>
<feature type="compositionally biased region" description="Low complexity" evidence="4">
    <location>
        <begin position="268"/>
        <end position="278"/>
    </location>
</feature>
<dbReference type="GO" id="GO:0033592">
    <property type="term" value="F:RNA strand annealing activity"/>
    <property type="evidence" value="ECO:0007669"/>
    <property type="project" value="InterPro"/>
</dbReference>
<accession>A0A7Y9R0P8</accession>
<feature type="domain" description="ProQ/FinO" evidence="5">
    <location>
        <begin position="52"/>
        <end position="162"/>
    </location>
</feature>
<proteinExistence type="predicted"/>
<keyword evidence="1" id="KW-0963">Cytoplasm</keyword>
<protein>
    <submittedName>
        <fullName evidence="6">SRNA-binding protein</fullName>
    </submittedName>
</protein>
<dbReference type="SUPFAM" id="SSF48657">
    <property type="entry name" value="FinO-like"/>
    <property type="match status" value="1"/>
</dbReference>
<evidence type="ECO:0000313" key="6">
    <source>
        <dbReference type="EMBL" id="NYG32822.1"/>
    </source>
</evidence>
<dbReference type="PANTHER" id="PTHR38106:SF1">
    <property type="entry name" value="RNA CHAPERONE PROQ"/>
    <property type="match status" value="1"/>
</dbReference>